<dbReference type="InParanoid" id="A0A409WE56"/>
<comment type="caution">
    <text evidence="2">The sequence shown here is derived from an EMBL/GenBank/DDBJ whole genome shotgun (WGS) entry which is preliminary data.</text>
</comment>
<dbReference type="Proteomes" id="UP000284706">
    <property type="component" value="Unassembled WGS sequence"/>
</dbReference>
<keyword evidence="3" id="KW-1185">Reference proteome</keyword>
<evidence type="ECO:0000313" key="3">
    <source>
        <dbReference type="Proteomes" id="UP000284706"/>
    </source>
</evidence>
<organism evidence="2 3">
    <name type="scientific">Gymnopilus dilepis</name>
    <dbReference type="NCBI Taxonomy" id="231916"/>
    <lineage>
        <taxon>Eukaryota</taxon>
        <taxon>Fungi</taxon>
        <taxon>Dikarya</taxon>
        <taxon>Basidiomycota</taxon>
        <taxon>Agaricomycotina</taxon>
        <taxon>Agaricomycetes</taxon>
        <taxon>Agaricomycetidae</taxon>
        <taxon>Agaricales</taxon>
        <taxon>Agaricineae</taxon>
        <taxon>Hymenogastraceae</taxon>
        <taxon>Gymnopilus</taxon>
    </lineage>
</organism>
<protein>
    <submittedName>
        <fullName evidence="2">Uncharacterized protein</fullName>
    </submittedName>
</protein>
<dbReference type="AlphaFoldDB" id="A0A409WE56"/>
<gene>
    <name evidence="2" type="ORF">CVT26_001758</name>
</gene>
<evidence type="ECO:0000256" key="1">
    <source>
        <dbReference type="SAM" id="MobiDB-lite"/>
    </source>
</evidence>
<feature type="region of interest" description="Disordered" evidence="1">
    <location>
        <begin position="1"/>
        <end position="58"/>
    </location>
</feature>
<proteinExistence type="predicted"/>
<sequence length="205" mass="22586">MQKRDGGRCFPLPPRPPQPHLPRAEERAGEHEQEVRLGPELRPATHSRQRRAPFPSHQRASRRWRFCPRFASGHRRRHCRCCPHPLGLSPQTEKVGCLPGITPASPLPLACSQGQAGVLAGASAPCYDQTMPMTSPLRHPLAMCEFGVDTCGIASWLTPHVPCLSRVGRKRLGWGLLHDGPPPYPPCLRMQAGGGVVSLFREVEA</sequence>
<dbReference type="EMBL" id="NHYE01005118">
    <property type="protein sequence ID" value="PPQ76805.1"/>
    <property type="molecule type" value="Genomic_DNA"/>
</dbReference>
<name>A0A409WE56_9AGAR</name>
<evidence type="ECO:0000313" key="2">
    <source>
        <dbReference type="EMBL" id="PPQ76805.1"/>
    </source>
</evidence>
<reference evidence="2 3" key="1">
    <citation type="journal article" date="2018" name="Evol. Lett.">
        <title>Horizontal gene cluster transfer increased hallucinogenic mushroom diversity.</title>
        <authorList>
            <person name="Reynolds H.T."/>
            <person name="Vijayakumar V."/>
            <person name="Gluck-Thaler E."/>
            <person name="Korotkin H.B."/>
            <person name="Matheny P.B."/>
            <person name="Slot J.C."/>
        </authorList>
    </citation>
    <scope>NUCLEOTIDE SEQUENCE [LARGE SCALE GENOMIC DNA]</scope>
    <source>
        <strain evidence="2 3">SRW20</strain>
    </source>
</reference>
<dbReference type="OrthoDB" id="3127336at2759"/>
<feature type="compositionally biased region" description="Basic and acidic residues" evidence="1">
    <location>
        <begin position="22"/>
        <end position="39"/>
    </location>
</feature>
<feature type="compositionally biased region" description="Pro residues" evidence="1">
    <location>
        <begin position="11"/>
        <end position="20"/>
    </location>
</feature>
<accession>A0A409WE56</accession>